<dbReference type="InterPro" id="IPR017945">
    <property type="entry name" value="DHBP_synth_RibB-like_a/b_dom"/>
</dbReference>
<keyword evidence="4" id="KW-0963">Cytoplasm</keyword>
<evidence type="ECO:0000256" key="11">
    <source>
        <dbReference type="ARBA" id="ARBA00048366"/>
    </source>
</evidence>
<evidence type="ECO:0000256" key="9">
    <source>
        <dbReference type="ARBA" id="ARBA00022840"/>
    </source>
</evidence>
<dbReference type="EMBL" id="JARGYT010000021">
    <property type="protein sequence ID" value="MDZ5762114.1"/>
    <property type="molecule type" value="Genomic_DNA"/>
</dbReference>
<evidence type="ECO:0000256" key="10">
    <source>
        <dbReference type="ARBA" id="ARBA00029774"/>
    </source>
</evidence>
<dbReference type="Proteomes" id="UP001293791">
    <property type="component" value="Unassembled WGS sequence"/>
</dbReference>
<evidence type="ECO:0000256" key="6">
    <source>
        <dbReference type="ARBA" id="ARBA00022694"/>
    </source>
</evidence>
<keyword evidence="6" id="KW-0819">tRNA processing</keyword>
<comment type="caution">
    <text evidence="13">The sequence shown here is derived from an EMBL/GenBank/DDBJ whole genome shotgun (WGS) entry which is preliminary data.</text>
</comment>
<reference evidence="13 14" key="1">
    <citation type="submission" date="2023-02" db="EMBL/GenBank/DDBJ databases">
        <title>Host association and intracellularity evolved multiple times independently in the Rickettsiales.</title>
        <authorList>
            <person name="Castelli M."/>
            <person name="Nardi T."/>
            <person name="Gammuto L."/>
            <person name="Bellinzona G."/>
            <person name="Sabaneyeva E."/>
            <person name="Potekhin A."/>
            <person name="Serra V."/>
            <person name="Petroni G."/>
            <person name="Sassera D."/>
        </authorList>
    </citation>
    <scope>NUCLEOTIDE SEQUENCE [LARGE SCALE GENOMIC DNA]</scope>
    <source>
        <strain evidence="13 14">BOD18</strain>
    </source>
</reference>
<dbReference type="PANTHER" id="PTHR17490:SF16">
    <property type="entry name" value="THREONYLCARBAMOYL-AMP SYNTHASE"/>
    <property type="match status" value="1"/>
</dbReference>
<dbReference type="Pfam" id="PF01300">
    <property type="entry name" value="Sua5_yciO_yrdC"/>
    <property type="match status" value="1"/>
</dbReference>
<comment type="similarity">
    <text evidence="2">Belongs to the SUA5 family.</text>
</comment>
<dbReference type="SUPFAM" id="SSF55821">
    <property type="entry name" value="YrdC/RibB"/>
    <property type="match status" value="1"/>
</dbReference>
<evidence type="ECO:0000256" key="7">
    <source>
        <dbReference type="ARBA" id="ARBA00022695"/>
    </source>
</evidence>
<keyword evidence="7" id="KW-0548">Nucleotidyltransferase</keyword>
<feature type="domain" description="YrdC-like" evidence="12">
    <location>
        <begin position="8"/>
        <end position="194"/>
    </location>
</feature>
<proteinExistence type="inferred from homology"/>
<dbReference type="Gene3D" id="3.90.870.10">
    <property type="entry name" value="DHBP synthase"/>
    <property type="match status" value="1"/>
</dbReference>
<gene>
    <name evidence="13" type="ORF">Cyrtocomes_00482</name>
</gene>
<keyword evidence="8" id="KW-0547">Nucleotide-binding</keyword>
<evidence type="ECO:0000256" key="3">
    <source>
        <dbReference type="ARBA" id="ARBA00012584"/>
    </source>
</evidence>
<comment type="catalytic activity">
    <reaction evidence="11">
        <text>L-threonine + hydrogencarbonate + ATP = L-threonylcarbamoyladenylate + diphosphate + H2O</text>
        <dbReference type="Rhea" id="RHEA:36407"/>
        <dbReference type="ChEBI" id="CHEBI:15377"/>
        <dbReference type="ChEBI" id="CHEBI:17544"/>
        <dbReference type="ChEBI" id="CHEBI:30616"/>
        <dbReference type="ChEBI" id="CHEBI:33019"/>
        <dbReference type="ChEBI" id="CHEBI:57926"/>
        <dbReference type="ChEBI" id="CHEBI:73682"/>
        <dbReference type="EC" id="2.7.7.87"/>
    </reaction>
</comment>
<evidence type="ECO:0000256" key="1">
    <source>
        <dbReference type="ARBA" id="ARBA00004496"/>
    </source>
</evidence>
<protein>
    <recommendedName>
        <fullName evidence="10">L-threonylcarbamoyladenylate synthase</fullName>
        <ecNumber evidence="3">2.7.7.87</ecNumber>
    </recommendedName>
    <alternativeName>
        <fullName evidence="10">L-threonylcarbamoyladenylate synthase</fullName>
    </alternativeName>
</protein>
<dbReference type="PANTHER" id="PTHR17490">
    <property type="entry name" value="SUA5"/>
    <property type="match status" value="1"/>
</dbReference>
<dbReference type="InterPro" id="IPR050156">
    <property type="entry name" value="TC-AMP_synthase_SUA5"/>
</dbReference>
<evidence type="ECO:0000259" key="12">
    <source>
        <dbReference type="PROSITE" id="PS51163"/>
    </source>
</evidence>
<dbReference type="NCBIfam" id="TIGR00057">
    <property type="entry name" value="L-threonylcarbamoyladenylate synthase"/>
    <property type="match status" value="1"/>
</dbReference>
<name>A0ABU5L8D7_9RICK</name>
<comment type="subcellular location">
    <subcellularLocation>
        <location evidence="1">Cytoplasm</location>
    </subcellularLocation>
</comment>
<evidence type="ECO:0000313" key="14">
    <source>
        <dbReference type="Proteomes" id="UP001293791"/>
    </source>
</evidence>
<dbReference type="PROSITE" id="PS51163">
    <property type="entry name" value="YRDC"/>
    <property type="match status" value="1"/>
</dbReference>
<organism evidence="13 14">
    <name type="scientific">Candidatus Cyrtobacter comes</name>
    <dbReference type="NCBI Taxonomy" id="675776"/>
    <lineage>
        <taxon>Bacteria</taxon>
        <taxon>Pseudomonadati</taxon>
        <taxon>Pseudomonadota</taxon>
        <taxon>Alphaproteobacteria</taxon>
        <taxon>Rickettsiales</taxon>
        <taxon>Candidatus Midichloriaceae</taxon>
        <taxon>Candidatus Cyrtobacter</taxon>
    </lineage>
</organism>
<accession>A0ABU5L8D7</accession>
<keyword evidence="14" id="KW-1185">Reference proteome</keyword>
<evidence type="ECO:0000256" key="5">
    <source>
        <dbReference type="ARBA" id="ARBA00022679"/>
    </source>
</evidence>
<evidence type="ECO:0000313" key="13">
    <source>
        <dbReference type="EMBL" id="MDZ5762114.1"/>
    </source>
</evidence>
<evidence type="ECO:0000256" key="8">
    <source>
        <dbReference type="ARBA" id="ARBA00022741"/>
    </source>
</evidence>
<evidence type="ECO:0000256" key="2">
    <source>
        <dbReference type="ARBA" id="ARBA00007663"/>
    </source>
</evidence>
<keyword evidence="9" id="KW-0067">ATP-binding</keyword>
<keyword evidence="5" id="KW-0808">Transferase</keyword>
<dbReference type="EC" id="2.7.7.87" evidence="3"/>
<evidence type="ECO:0000256" key="4">
    <source>
        <dbReference type="ARBA" id="ARBA00022490"/>
    </source>
</evidence>
<sequence>MIVSQHLDTSLNFAQKIIDDGGIVIAQTDTLFGLVCDATNITSLDKLAAIKCRENGKPFPVFVKDQKSAENITIFNSHAIKLAKAFWPGPLTIILKLRENSSMPKKYFSETIALRVPRNDFLLKLLYNIKHPLTATSANISNAQDPKSLEFLLRDEIFLKIGNAIIDEHNNVSEASTLVDCTTKVLKIIRIGAIKEADILNASRSRS</sequence>
<dbReference type="InterPro" id="IPR006070">
    <property type="entry name" value="Sua5-like_dom"/>
</dbReference>